<evidence type="ECO:0000256" key="1">
    <source>
        <dbReference type="ARBA" id="ARBA00022679"/>
    </source>
</evidence>
<evidence type="ECO:0008006" key="5">
    <source>
        <dbReference type="Google" id="ProtNLM"/>
    </source>
</evidence>
<dbReference type="SUPFAM" id="SSF51161">
    <property type="entry name" value="Trimeric LpxA-like enzymes"/>
    <property type="match status" value="1"/>
</dbReference>
<dbReference type="InterPro" id="IPR018357">
    <property type="entry name" value="Hexapep_transf_CS"/>
</dbReference>
<gene>
    <name evidence="3" type="ORF">GCM10025862_22940</name>
</gene>
<dbReference type="PANTHER" id="PTHR23416:SF78">
    <property type="entry name" value="LIPOPOLYSACCHARIDE BIOSYNTHESIS O-ACETYL TRANSFERASE WBBJ-RELATED"/>
    <property type="match status" value="1"/>
</dbReference>
<dbReference type="InterPro" id="IPR051159">
    <property type="entry name" value="Hexapeptide_acetyltransf"/>
</dbReference>
<keyword evidence="2" id="KW-0677">Repeat</keyword>
<evidence type="ECO:0000313" key="3">
    <source>
        <dbReference type="EMBL" id="GMA20273.1"/>
    </source>
</evidence>
<protein>
    <recommendedName>
        <fullName evidence="5">Acyltransferase</fullName>
    </recommendedName>
</protein>
<evidence type="ECO:0000256" key="2">
    <source>
        <dbReference type="ARBA" id="ARBA00022737"/>
    </source>
</evidence>
<dbReference type="Pfam" id="PF00132">
    <property type="entry name" value="Hexapep"/>
    <property type="match status" value="1"/>
</dbReference>
<dbReference type="InterPro" id="IPR001451">
    <property type="entry name" value="Hexapep"/>
</dbReference>
<dbReference type="Gene3D" id="2.160.10.10">
    <property type="entry name" value="Hexapeptide repeat proteins"/>
    <property type="match status" value="1"/>
</dbReference>
<comment type="caution">
    <text evidence="3">The sequence shown here is derived from an EMBL/GenBank/DDBJ whole genome shotgun (WGS) entry which is preliminary data.</text>
</comment>
<dbReference type="EMBL" id="BSUJ01000001">
    <property type="protein sequence ID" value="GMA20273.1"/>
    <property type="molecule type" value="Genomic_DNA"/>
</dbReference>
<reference evidence="4" key="1">
    <citation type="journal article" date="2019" name="Int. J. Syst. Evol. Microbiol.">
        <title>The Global Catalogue of Microorganisms (GCM) 10K type strain sequencing project: providing services to taxonomists for standard genome sequencing and annotation.</title>
        <authorList>
            <consortium name="The Broad Institute Genomics Platform"/>
            <consortium name="The Broad Institute Genome Sequencing Center for Infectious Disease"/>
            <person name="Wu L."/>
            <person name="Ma J."/>
        </authorList>
    </citation>
    <scope>NUCLEOTIDE SEQUENCE [LARGE SCALE GENOMIC DNA]</scope>
    <source>
        <strain evidence="4">NBRC 105830</strain>
    </source>
</reference>
<accession>A0ABQ6HRI2</accession>
<dbReference type="InterPro" id="IPR011004">
    <property type="entry name" value="Trimer_LpxA-like_sf"/>
</dbReference>
<dbReference type="RefSeq" id="WP_241445741.1">
    <property type="nucleotide sequence ID" value="NZ_BSUJ01000001.1"/>
</dbReference>
<dbReference type="PROSITE" id="PS00101">
    <property type="entry name" value="HEXAPEP_TRANSFERASES"/>
    <property type="match status" value="1"/>
</dbReference>
<sequence>MALGDVARWVRDSVLATERLRRANPGARITRVQFGGDVSRCHLADQVSVIGPTVIWVGDGGGLTGGRLTVGERTYIGEFNNIRTAGAPITIGRDCLISQHITIVGSNHGTAPGRTIVSQDWSGDGVVIGDDVWVGAGATILPGARIGDGAIIAANSVVRGEVPPGTIYGGSPARQIGVRS</sequence>
<dbReference type="CDD" id="cd04647">
    <property type="entry name" value="LbH_MAT_like"/>
    <property type="match status" value="1"/>
</dbReference>
<dbReference type="PANTHER" id="PTHR23416">
    <property type="entry name" value="SIALIC ACID SYNTHASE-RELATED"/>
    <property type="match status" value="1"/>
</dbReference>
<keyword evidence="1" id="KW-0808">Transferase</keyword>
<evidence type="ECO:0000313" key="4">
    <source>
        <dbReference type="Proteomes" id="UP001157109"/>
    </source>
</evidence>
<keyword evidence="4" id="KW-1185">Reference proteome</keyword>
<organism evidence="3 4">
    <name type="scientific">Arsenicicoccus piscis</name>
    <dbReference type="NCBI Taxonomy" id="673954"/>
    <lineage>
        <taxon>Bacteria</taxon>
        <taxon>Bacillati</taxon>
        <taxon>Actinomycetota</taxon>
        <taxon>Actinomycetes</taxon>
        <taxon>Micrococcales</taxon>
        <taxon>Intrasporangiaceae</taxon>
        <taxon>Arsenicicoccus</taxon>
    </lineage>
</organism>
<proteinExistence type="predicted"/>
<dbReference type="Proteomes" id="UP001157109">
    <property type="component" value="Unassembled WGS sequence"/>
</dbReference>
<name>A0ABQ6HRI2_9MICO</name>